<evidence type="ECO:0008006" key="4">
    <source>
        <dbReference type="Google" id="ProtNLM"/>
    </source>
</evidence>
<evidence type="ECO:0000313" key="2">
    <source>
        <dbReference type="EMBL" id="CAK8687029.1"/>
    </source>
</evidence>
<organism evidence="2 3">
    <name type="scientific">Clavelina lepadiformis</name>
    <name type="common">Light-bulb sea squirt</name>
    <name type="synonym">Ascidia lepadiformis</name>
    <dbReference type="NCBI Taxonomy" id="159417"/>
    <lineage>
        <taxon>Eukaryota</taxon>
        <taxon>Metazoa</taxon>
        <taxon>Chordata</taxon>
        <taxon>Tunicata</taxon>
        <taxon>Ascidiacea</taxon>
        <taxon>Aplousobranchia</taxon>
        <taxon>Clavelinidae</taxon>
        <taxon>Clavelina</taxon>
    </lineage>
</organism>
<feature type="region of interest" description="Disordered" evidence="1">
    <location>
        <begin position="1"/>
        <end position="29"/>
    </location>
</feature>
<dbReference type="EMBL" id="CAWYQH010000103">
    <property type="protein sequence ID" value="CAK8687029.1"/>
    <property type="molecule type" value="Genomic_DNA"/>
</dbReference>
<accession>A0ABP0G8S8</accession>
<proteinExistence type="predicted"/>
<keyword evidence="3" id="KW-1185">Reference proteome</keyword>
<feature type="compositionally biased region" description="Polar residues" evidence="1">
    <location>
        <begin position="1"/>
        <end position="11"/>
    </location>
</feature>
<dbReference type="Proteomes" id="UP001642483">
    <property type="component" value="Unassembled WGS sequence"/>
</dbReference>
<comment type="caution">
    <text evidence="2">The sequence shown here is derived from an EMBL/GenBank/DDBJ whole genome shotgun (WGS) entry which is preliminary data.</text>
</comment>
<reference evidence="2 3" key="1">
    <citation type="submission" date="2024-02" db="EMBL/GenBank/DDBJ databases">
        <authorList>
            <person name="Daric V."/>
            <person name="Darras S."/>
        </authorList>
    </citation>
    <scope>NUCLEOTIDE SEQUENCE [LARGE SCALE GENOMIC DNA]</scope>
</reference>
<protein>
    <recommendedName>
        <fullName evidence="4">Allorecognition 2</fullName>
    </recommendedName>
</protein>
<name>A0ABP0G8S8_CLALP</name>
<evidence type="ECO:0000313" key="3">
    <source>
        <dbReference type="Proteomes" id="UP001642483"/>
    </source>
</evidence>
<sequence length="208" mass="23365">MFLQSKTALQQTKERSGGGCPKSETVHTSSCSFASSGFKQQRTYQEEKMRNTRFLQVCLAVGFMIGCAGIHDVTLLLQNNVSNVTYFARVTINNEIKNLNVLTKQYVGLQPNFFIISAKVSQGAPVNLSIDIKSIQTRLIVYKTSKFCPRDFHTMVVKATLFQPGMYELKAIAINNISQSTSSASFEVLPQIYDVYITSRGFDFETRR</sequence>
<gene>
    <name evidence="2" type="ORF">CVLEPA_LOCUS19057</name>
</gene>
<evidence type="ECO:0000256" key="1">
    <source>
        <dbReference type="SAM" id="MobiDB-lite"/>
    </source>
</evidence>